<gene>
    <name evidence="3" type="ORF">H6F41_04730</name>
</gene>
<feature type="domain" description="UspA" evidence="2">
    <location>
        <begin position="2"/>
        <end position="150"/>
    </location>
</feature>
<accession>A0ABR7ZUL0</accession>
<dbReference type="RefSeq" id="WP_190402323.1">
    <property type="nucleotide sequence ID" value="NZ_JACJQB010000005.1"/>
</dbReference>
<evidence type="ECO:0000313" key="3">
    <source>
        <dbReference type="EMBL" id="MBD2187450.1"/>
    </source>
</evidence>
<evidence type="ECO:0000313" key="4">
    <source>
        <dbReference type="Proteomes" id="UP000642094"/>
    </source>
</evidence>
<evidence type="ECO:0000259" key="2">
    <source>
        <dbReference type="Pfam" id="PF00582"/>
    </source>
</evidence>
<dbReference type="SUPFAM" id="SSF52402">
    <property type="entry name" value="Adenine nucleotide alpha hydrolases-like"/>
    <property type="match status" value="1"/>
</dbReference>
<comment type="caution">
    <text evidence="3">The sequence shown here is derived from an EMBL/GenBank/DDBJ whole genome shotgun (WGS) entry which is preliminary data.</text>
</comment>
<dbReference type="PANTHER" id="PTHR46268:SF6">
    <property type="entry name" value="UNIVERSAL STRESS PROTEIN UP12"/>
    <property type="match status" value="1"/>
</dbReference>
<dbReference type="Proteomes" id="UP000642094">
    <property type="component" value="Unassembled WGS sequence"/>
</dbReference>
<sequence length="150" mass="16347">MKFLIPIDGSPASEHALAKAITFAAPLQAEVVLLTVVEPLSSYVPEVMMPTGDWVGWHGLPDIELERKILNAGQSMLQKAQDTCDASQLQSRTRLETGQPRDVICHVAKEEKPDLLVLGSRGLGSVERLMLGSVSDYVLHNCTSPVMVVR</sequence>
<proteinExistence type="inferred from homology"/>
<dbReference type="Gene3D" id="3.40.50.620">
    <property type="entry name" value="HUPs"/>
    <property type="match status" value="1"/>
</dbReference>
<dbReference type="CDD" id="cd23659">
    <property type="entry name" value="USP_At3g01520-like"/>
    <property type="match status" value="1"/>
</dbReference>
<dbReference type="EMBL" id="JACJQB010000005">
    <property type="protein sequence ID" value="MBD2187450.1"/>
    <property type="molecule type" value="Genomic_DNA"/>
</dbReference>
<evidence type="ECO:0000256" key="1">
    <source>
        <dbReference type="ARBA" id="ARBA00008791"/>
    </source>
</evidence>
<keyword evidence="4" id="KW-1185">Reference proteome</keyword>
<organism evidence="3 4">
    <name type="scientific">Pseudanabaena mucicola FACHB-723</name>
    <dbReference type="NCBI Taxonomy" id="2692860"/>
    <lineage>
        <taxon>Bacteria</taxon>
        <taxon>Bacillati</taxon>
        <taxon>Cyanobacteriota</taxon>
        <taxon>Cyanophyceae</taxon>
        <taxon>Pseudanabaenales</taxon>
        <taxon>Pseudanabaenaceae</taxon>
        <taxon>Pseudanabaena</taxon>
    </lineage>
</organism>
<dbReference type="PANTHER" id="PTHR46268">
    <property type="entry name" value="STRESS RESPONSE PROTEIN NHAX"/>
    <property type="match status" value="1"/>
</dbReference>
<comment type="similarity">
    <text evidence="1">Belongs to the universal stress protein A family.</text>
</comment>
<dbReference type="Pfam" id="PF00582">
    <property type="entry name" value="Usp"/>
    <property type="match status" value="1"/>
</dbReference>
<reference evidence="3 4" key="1">
    <citation type="journal article" date="2020" name="ISME J.">
        <title>Comparative genomics reveals insights into cyanobacterial evolution and habitat adaptation.</title>
        <authorList>
            <person name="Chen M.Y."/>
            <person name="Teng W.K."/>
            <person name="Zhao L."/>
            <person name="Hu C.X."/>
            <person name="Zhou Y.K."/>
            <person name="Han B.P."/>
            <person name="Song L.R."/>
            <person name="Shu W.S."/>
        </authorList>
    </citation>
    <scope>NUCLEOTIDE SEQUENCE [LARGE SCALE GENOMIC DNA]</scope>
    <source>
        <strain evidence="3 4">FACHB-723</strain>
    </source>
</reference>
<dbReference type="InterPro" id="IPR014729">
    <property type="entry name" value="Rossmann-like_a/b/a_fold"/>
</dbReference>
<name>A0ABR7ZUL0_9CYAN</name>
<dbReference type="PRINTS" id="PR01438">
    <property type="entry name" value="UNVRSLSTRESS"/>
</dbReference>
<dbReference type="InterPro" id="IPR006016">
    <property type="entry name" value="UspA"/>
</dbReference>
<dbReference type="InterPro" id="IPR006015">
    <property type="entry name" value="Universal_stress_UspA"/>
</dbReference>
<protein>
    <submittedName>
        <fullName evidence="3">Universal stress protein</fullName>
    </submittedName>
</protein>